<protein>
    <submittedName>
        <fullName evidence="1">Uncharacterized protein</fullName>
    </submittedName>
</protein>
<dbReference type="KEGG" id="bcom:BAUCODRAFT_28943"/>
<dbReference type="Proteomes" id="UP000011761">
    <property type="component" value="Unassembled WGS sequence"/>
</dbReference>
<name>M2NM64_BAUPA</name>
<evidence type="ECO:0000313" key="2">
    <source>
        <dbReference type="Proteomes" id="UP000011761"/>
    </source>
</evidence>
<sequence>MLSDSIFHRQRLDSEKENRRSWLRQILCLINNQLAEAFVHARLIEPWIDEPDTPLEPREVQA</sequence>
<dbReference type="HOGENOM" id="CLU_2903834_0_0_1"/>
<proteinExistence type="predicted"/>
<organism evidence="1 2">
    <name type="scientific">Baudoinia panamericana (strain UAMH 10762)</name>
    <name type="common">Angels' share fungus</name>
    <name type="synonym">Baudoinia compniacensis (strain UAMH 10762)</name>
    <dbReference type="NCBI Taxonomy" id="717646"/>
    <lineage>
        <taxon>Eukaryota</taxon>
        <taxon>Fungi</taxon>
        <taxon>Dikarya</taxon>
        <taxon>Ascomycota</taxon>
        <taxon>Pezizomycotina</taxon>
        <taxon>Dothideomycetes</taxon>
        <taxon>Dothideomycetidae</taxon>
        <taxon>Mycosphaerellales</taxon>
        <taxon>Teratosphaeriaceae</taxon>
        <taxon>Baudoinia</taxon>
    </lineage>
</organism>
<dbReference type="EMBL" id="KB445550">
    <property type="protein sequence ID" value="EMD00590.1"/>
    <property type="molecule type" value="Genomic_DNA"/>
</dbReference>
<keyword evidence="2" id="KW-1185">Reference proteome</keyword>
<evidence type="ECO:0000313" key="1">
    <source>
        <dbReference type="EMBL" id="EMD00590.1"/>
    </source>
</evidence>
<accession>M2NM64</accession>
<dbReference type="RefSeq" id="XP_007671774.1">
    <property type="nucleotide sequence ID" value="XM_007673584.1"/>
</dbReference>
<gene>
    <name evidence="1" type="ORF">BAUCODRAFT_28943</name>
</gene>
<reference evidence="1 2" key="1">
    <citation type="journal article" date="2012" name="PLoS Pathog.">
        <title>Diverse lifestyles and strategies of plant pathogenesis encoded in the genomes of eighteen Dothideomycetes fungi.</title>
        <authorList>
            <person name="Ohm R.A."/>
            <person name="Feau N."/>
            <person name="Henrissat B."/>
            <person name="Schoch C.L."/>
            <person name="Horwitz B.A."/>
            <person name="Barry K.W."/>
            <person name="Condon B.J."/>
            <person name="Copeland A.C."/>
            <person name="Dhillon B."/>
            <person name="Glaser F."/>
            <person name="Hesse C.N."/>
            <person name="Kosti I."/>
            <person name="LaButti K."/>
            <person name="Lindquist E.A."/>
            <person name="Lucas S."/>
            <person name="Salamov A.A."/>
            <person name="Bradshaw R.E."/>
            <person name="Ciuffetti L."/>
            <person name="Hamelin R.C."/>
            <person name="Kema G.H.J."/>
            <person name="Lawrence C."/>
            <person name="Scott J.A."/>
            <person name="Spatafora J.W."/>
            <person name="Turgeon B.G."/>
            <person name="de Wit P.J.G.M."/>
            <person name="Zhong S."/>
            <person name="Goodwin S.B."/>
            <person name="Grigoriev I.V."/>
        </authorList>
    </citation>
    <scope>NUCLEOTIDE SEQUENCE [LARGE SCALE GENOMIC DNA]</scope>
    <source>
        <strain evidence="1 2">UAMH 10762</strain>
    </source>
</reference>
<dbReference type="AlphaFoldDB" id="M2NM64"/>
<dbReference type="GeneID" id="19110819"/>